<dbReference type="Proteomes" id="UP000076842">
    <property type="component" value="Unassembled WGS sequence"/>
</dbReference>
<organism evidence="2 3">
    <name type="scientific">Calocera cornea HHB12733</name>
    <dbReference type="NCBI Taxonomy" id="1353952"/>
    <lineage>
        <taxon>Eukaryota</taxon>
        <taxon>Fungi</taxon>
        <taxon>Dikarya</taxon>
        <taxon>Basidiomycota</taxon>
        <taxon>Agaricomycotina</taxon>
        <taxon>Dacrymycetes</taxon>
        <taxon>Dacrymycetales</taxon>
        <taxon>Dacrymycetaceae</taxon>
        <taxon>Calocera</taxon>
    </lineage>
</organism>
<evidence type="ECO:0000313" key="2">
    <source>
        <dbReference type="EMBL" id="KZT55127.1"/>
    </source>
</evidence>
<evidence type="ECO:0000256" key="1">
    <source>
        <dbReference type="SAM" id="MobiDB-lite"/>
    </source>
</evidence>
<feature type="compositionally biased region" description="Basic and acidic residues" evidence="1">
    <location>
        <begin position="111"/>
        <end position="123"/>
    </location>
</feature>
<keyword evidence="3" id="KW-1185">Reference proteome</keyword>
<reference evidence="2 3" key="1">
    <citation type="journal article" date="2016" name="Mol. Biol. Evol.">
        <title>Comparative Genomics of Early-Diverging Mushroom-Forming Fungi Provides Insights into the Origins of Lignocellulose Decay Capabilities.</title>
        <authorList>
            <person name="Nagy L.G."/>
            <person name="Riley R."/>
            <person name="Tritt A."/>
            <person name="Adam C."/>
            <person name="Daum C."/>
            <person name="Floudas D."/>
            <person name="Sun H."/>
            <person name="Yadav J.S."/>
            <person name="Pangilinan J."/>
            <person name="Larsson K.H."/>
            <person name="Matsuura K."/>
            <person name="Barry K."/>
            <person name="Labutti K."/>
            <person name="Kuo R."/>
            <person name="Ohm R.A."/>
            <person name="Bhattacharya S.S."/>
            <person name="Shirouzu T."/>
            <person name="Yoshinaga Y."/>
            <person name="Martin F.M."/>
            <person name="Grigoriev I.V."/>
            <person name="Hibbett D.S."/>
        </authorList>
    </citation>
    <scope>NUCLEOTIDE SEQUENCE [LARGE SCALE GENOMIC DNA]</scope>
    <source>
        <strain evidence="2 3">HHB12733</strain>
    </source>
</reference>
<feature type="region of interest" description="Disordered" evidence="1">
    <location>
        <begin position="104"/>
        <end position="129"/>
    </location>
</feature>
<sequence length="144" mass="16629">MSKRYIRCSVLGRRCIQFIIKLPSAHRSPRRVLRHRTWPPGPRNARSGRRVDDTTRHYWAMAKLVKGSAVPRQELMPLPRRVERHLPDRRLGALFSPIRGVTARASVPREQTGRECRRPEGSELRWINIPAEKGDQSKIALPEG</sequence>
<proteinExistence type="predicted"/>
<protein>
    <submittedName>
        <fullName evidence="2">Uncharacterized protein</fullName>
    </submittedName>
</protein>
<dbReference type="InParanoid" id="A0A165ELW4"/>
<dbReference type="EMBL" id="KV424000">
    <property type="protein sequence ID" value="KZT55127.1"/>
    <property type="molecule type" value="Genomic_DNA"/>
</dbReference>
<dbReference type="AlphaFoldDB" id="A0A165ELW4"/>
<gene>
    <name evidence="2" type="ORF">CALCODRAFT_359496</name>
</gene>
<accession>A0A165ELW4</accession>
<name>A0A165ELW4_9BASI</name>
<evidence type="ECO:0000313" key="3">
    <source>
        <dbReference type="Proteomes" id="UP000076842"/>
    </source>
</evidence>